<evidence type="ECO:0008006" key="5">
    <source>
        <dbReference type="Google" id="ProtNLM"/>
    </source>
</evidence>
<feature type="transmembrane region" description="Helical" evidence="2">
    <location>
        <begin position="12"/>
        <end position="29"/>
    </location>
</feature>
<keyword evidence="2" id="KW-1133">Transmembrane helix</keyword>
<name>A0A2S8FAC3_9BACT</name>
<organism evidence="3 4">
    <name type="scientific">Blastopirellula marina</name>
    <dbReference type="NCBI Taxonomy" id="124"/>
    <lineage>
        <taxon>Bacteria</taxon>
        <taxon>Pseudomonadati</taxon>
        <taxon>Planctomycetota</taxon>
        <taxon>Planctomycetia</taxon>
        <taxon>Pirellulales</taxon>
        <taxon>Pirellulaceae</taxon>
        <taxon>Blastopirellula</taxon>
    </lineage>
</organism>
<accession>A0A2S8FAC3</accession>
<evidence type="ECO:0000313" key="4">
    <source>
        <dbReference type="Proteomes" id="UP000240009"/>
    </source>
</evidence>
<protein>
    <recommendedName>
        <fullName evidence="5">DUF1232 domain-containing protein</fullName>
    </recommendedName>
</protein>
<evidence type="ECO:0000313" key="3">
    <source>
        <dbReference type="EMBL" id="PQO29107.1"/>
    </source>
</evidence>
<comment type="caution">
    <text evidence="3">The sequence shown here is derived from an EMBL/GenBank/DDBJ whole genome shotgun (WGS) entry which is preliminary data.</text>
</comment>
<evidence type="ECO:0000256" key="1">
    <source>
        <dbReference type="SAM" id="MobiDB-lite"/>
    </source>
</evidence>
<dbReference type="EMBL" id="PUIA01000042">
    <property type="protein sequence ID" value="PQO29107.1"/>
    <property type="molecule type" value="Genomic_DNA"/>
</dbReference>
<dbReference type="RefSeq" id="WP_105354984.1">
    <property type="nucleotide sequence ID" value="NZ_PUIA01000042.1"/>
</dbReference>
<feature type="transmembrane region" description="Helical" evidence="2">
    <location>
        <begin position="49"/>
        <end position="69"/>
    </location>
</feature>
<reference evidence="3 4" key="1">
    <citation type="submission" date="2018-02" db="EMBL/GenBank/DDBJ databases">
        <title>Comparative genomes isolates from brazilian mangrove.</title>
        <authorList>
            <person name="Araujo J.E."/>
            <person name="Taketani R.G."/>
            <person name="Silva M.C.P."/>
            <person name="Loureco M.V."/>
            <person name="Andreote F.D."/>
        </authorList>
    </citation>
    <scope>NUCLEOTIDE SEQUENCE [LARGE SCALE GENOMIC DNA]</scope>
    <source>
        <strain evidence="3 4">HEX-2 MGV</strain>
    </source>
</reference>
<keyword evidence="2" id="KW-0812">Transmembrane</keyword>
<sequence>MVEEKSFSKRRGCLAIFGLLVSTVYLANLSGGFIEIPDNIPGIGNLDEVFFSGVFFASLAQLGISLPFMDPKGGSIRESRKQREKSEVLDSKVTPIDDHPAGSD</sequence>
<feature type="region of interest" description="Disordered" evidence="1">
    <location>
        <begin position="75"/>
        <end position="104"/>
    </location>
</feature>
<keyword evidence="2" id="KW-0472">Membrane</keyword>
<gene>
    <name evidence="3" type="ORF">C5Y96_15235</name>
</gene>
<evidence type="ECO:0000256" key="2">
    <source>
        <dbReference type="SAM" id="Phobius"/>
    </source>
</evidence>
<dbReference type="AlphaFoldDB" id="A0A2S8FAC3"/>
<dbReference type="Proteomes" id="UP000240009">
    <property type="component" value="Unassembled WGS sequence"/>
</dbReference>
<proteinExistence type="predicted"/>
<dbReference type="OrthoDB" id="289517at2"/>